<dbReference type="AlphaFoldDB" id="A0A1G6SA99"/>
<proteinExistence type="predicted"/>
<evidence type="ECO:0000313" key="2">
    <source>
        <dbReference type="Proteomes" id="UP000198995"/>
    </source>
</evidence>
<gene>
    <name evidence="1" type="ORF">SAMN04489866_101273</name>
</gene>
<dbReference type="InterPro" id="IPR053154">
    <property type="entry name" value="c-di-AMP_regulator"/>
</dbReference>
<dbReference type="RefSeq" id="WP_091790951.1">
    <property type="nucleotide sequence ID" value="NZ_FNAF01000001.1"/>
</dbReference>
<dbReference type="Pfam" id="PF07949">
    <property type="entry name" value="YbbR"/>
    <property type="match status" value="3"/>
</dbReference>
<dbReference type="PANTHER" id="PTHR37804">
    <property type="entry name" value="CDAA REGULATORY PROTEIN CDAR"/>
    <property type="match status" value="1"/>
</dbReference>
<accession>A0A1G6SA99</accession>
<dbReference type="STRING" id="2741.SAMN04489866_101273"/>
<dbReference type="Gene3D" id="2.170.120.30">
    <property type="match status" value="2"/>
</dbReference>
<keyword evidence="2" id="KW-1185">Reference proteome</keyword>
<dbReference type="CDD" id="cd20206">
    <property type="entry name" value="YbbR"/>
    <property type="match status" value="1"/>
</dbReference>
<dbReference type="Proteomes" id="UP000198995">
    <property type="component" value="Unassembled WGS sequence"/>
</dbReference>
<organism evidence="1 2">
    <name type="scientific">Peptococcus niger</name>
    <dbReference type="NCBI Taxonomy" id="2741"/>
    <lineage>
        <taxon>Bacteria</taxon>
        <taxon>Bacillati</taxon>
        <taxon>Bacillota</taxon>
        <taxon>Clostridia</taxon>
        <taxon>Eubacteriales</taxon>
        <taxon>Peptococcaceae</taxon>
        <taxon>Peptococcus</taxon>
    </lineage>
</organism>
<dbReference type="PANTHER" id="PTHR37804:SF1">
    <property type="entry name" value="CDAA REGULATORY PROTEIN CDAR"/>
    <property type="match status" value="1"/>
</dbReference>
<dbReference type="InterPro" id="IPR012505">
    <property type="entry name" value="YbbR"/>
</dbReference>
<reference evidence="1 2" key="1">
    <citation type="submission" date="2016-10" db="EMBL/GenBank/DDBJ databases">
        <authorList>
            <person name="de Groot N.N."/>
        </authorList>
    </citation>
    <scope>NUCLEOTIDE SEQUENCE [LARGE SCALE GENOMIC DNA]</scope>
    <source>
        <strain evidence="1 2">DSM 20475</strain>
    </source>
</reference>
<dbReference type="EMBL" id="FNAF01000001">
    <property type="protein sequence ID" value="SDD13673.1"/>
    <property type="molecule type" value="Genomic_DNA"/>
</dbReference>
<dbReference type="Gene3D" id="2.170.120.40">
    <property type="entry name" value="YbbR-like domain"/>
    <property type="match status" value="2"/>
</dbReference>
<evidence type="ECO:0000313" key="1">
    <source>
        <dbReference type="EMBL" id="SDD13673.1"/>
    </source>
</evidence>
<sequence>MKKPEIKNPGLKILALGLAVLLWFYVGIEKNPFETRYFQVPVTYEHLDEEMSVNSPTKQVSITVRARTNQFESLTAGDFTASVDLSKVRVGDNTVPVNVKSPGHVQVTKVSPGEIVVTAERLDGKRFPVQVQEIGALPNGEKVKSYQAQPGDVFVAGDPGVLKNVAKAVVQVQLGDIYESGVLDLPVVLLDAKGQVLHLTGVVVKPKSVNLTITLNKDAREKTVAVVPTVNGKAADGYVLTAAKAEPETITVSGPADILADVDQVTTETIDITNMQNNRQVTVSLKLPQGVRAAGKGDIRVNLSFAKKKEASLEAEIPIEIQQLSTGLNAELNQSMVRVRYVPIGGSTQVYAVVDASGLGVGQHRVDVNAYTSDGSVVEQVVPQQVTVTIT</sequence>
<protein>
    <submittedName>
        <fullName evidence="1">YbbR domain-containing protein</fullName>
    </submittedName>
</protein>
<name>A0A1G6SA99_PEPNI</name>
<dbReference type="OrthoDB" id="2111604at2"/>